<dbReference type="PROSITE" id="PS50943">
    <property type="entry name" value="HTH_CROC1"/>
    <property type="match status" value="2"/>
</dbReference>
<feature type="domain" description="HTH cro/C1-type" evidence="3">
    <location>
        <begin position="8"/>
        <end position="62"/>
    </location>
</feature>
<evidence type="ECO:0000259" key="4">
    <source>
        <dbReference type="PROSITE" id="PS51770"/>
    </source>
</evidence>
<proteinExistence type="predicted"/>
<keyword evidence="1" id="KW-0238">DNA-binding</keyword>
<dbReference type="InterPro" id="IPR010982">
    <property type="entry name" value="Lambda_DNA-bd_dom_sf"/>
</dbReference>
<dbReference type="Pfam" id="PF13560">
    <property type="entry name" value="HTH_31"/>
    <property type="match status" value="1"/>
</dbReference>
<dbReference type="Pfam" id="PF03061">
    <property type="entry name" value="4HBT"/>
    <property type="match status" value="1"/>
</dbReference>
<evidence type="ECO:0000313" key="5">
    <source>
        <dbReference type="EMBL" id="MCM8557502.1"/>
    </source>
</evidence>
<dbReference type="InterPro" id="IPR033120">
    <property type="entry name" value="HOTDOG_ACOT"/>
</dbReference>
<dbReference type="GO" id="GO:0016790">
    <property type="term" value="F:thiolester hydrolase activity"/>
    <property type="evidence" value="ECO:0007669"/>
    <property type="project" value="UniProtKB-ARBA"/>
</dbReference>
<dbReference type="GO" id="GO:0003700">
    <property type="term" value="F:DNA-binding transcription factor activity"/>
    <property type="evidence" value="ECO:0007669"/>
    <property type="project" value="TreeGrafter"/>
</dbReference>
<dbReference type="PROSITE" id="PS51770">
    <property type="entry name" value="HOTDOG_ACOT"/>
    <property type="match status" value="1"/>
</dbReference>
<sequence length="260" mass="28249">MPTTNGFLREWRNHRCLTQSQLADKVGTTQATIGYLETGRRKLSESWLRKLATALDCSPGDILDRHPTPGRASADSDRGNRIAELRHTRGLTQVELANLLGTTHSQISMLEAGDRRLTQDWMARLSDALGVRPGELIEAQPDVPLIRVTAMPSDTNPYGGIFGGWLMSQMALAAGSLASRHSKGKAVVVAATDLAFPGAMEVGDELSVYAELVREGTTSMTIRATAKGRERDGEREFDVASGTFTFVATTADNKKRPIKP</sequence>
<feature type="domain" description="HTH cro/C1-type" evidence="3">
    <location>
        <begin position="82"/>
        <end position="136"/>
    </location>
</feature>
<dbReference type="PANTHER" id="PTHR46797:SF1">
    <property type="entry name" value="METHYLPHOSPHONATE SYNTHASE"/>
    <property type="match status" value="1"/>
</dbReference>
<evidence type="ECO:0000256" key="2">
    <source>
        <dbReference type="PROSITE-ProRule" id="PRU01106"/>
    </source>
</evidence>
<dbReference type="Gene3D" id="1.10.260.40">
    <property type="entry name" value="lambda repressor-like DNA-binding domains"/>
    <property type="match status" value="2"/>
</dbReference>
<organism evidence="5 6">
    <name type="scientific">Sphingomicrobium sediminis</name>
    <dbReference type="NCBI Taxonomy" id="2950949"/>
    <lineage>
        <taxon>Bacteria</taxon>
        <taxon>Pseudomonadati</taxon>
        <taxon>Pseudomonadota</taxon>
        <taxon>Alphaproteobacteria</taxon>
        <taxon>Sphingomonadales</taxon>
        <taxon>Sphingomonadaceae</taxon>
        <taxon>Sphingomicrobium</taxon>
    </lineage>
</organism>
<dbReference type="InterPro" id="IPR006683">
    <property type="entry name" value="Thioestr_dom"/>
</dbReference>
<dbReference type="GO" id="GO:0003677">
    <property type="term" value="F:DNA binding"/>
    <property type="evidence" value="ECO:0007669"/>
    <property type="project" value="UniProtKB-KW"/>
</dbReference>
<dbReference type="InterPro" id="IPR050807">
    <property type="entry name" value="TransReg_Diox_bact_type"/>
</dbReference>
<name>A0A9X2J4R6_9SPHN</name>
<dbReference type="CDD" id="cd03442">
    <property type="entry name" value="BFIT_BACH"/>
    <property type="match status" value="1"/>
</dbReference>
<dbReference type="Proteomes" id="UP001155128">
    <property type="component" value="Unassembled WGS sequence"/>
</dbReference>
<feature type="domain" description="HotDog ACOT-type" evidence="4">
    <location>
        <begin position="140"/>
        <end position="252"/>
    </location>
</feature>
<dbReference type="SMART" id="SM00530">
    <property type="entry name" value="HTH_XRE"/>
    <property type="match status" value="2"/>
</dbReference>
<evidence type="ECO:0000313" key="6">
    <source>
        <dbReference type="Proteomes" id="UP001155128"/>
    </source>
</evidence>
<keyword evidence="6" id="KW-1185">Reference proteome</keyword>
<dbReference type="PANTHER" id="PTHR46797">
    <property type="entry name" value="HTH-TYPE TRANSCRIPTIONAL REGULATOR"/>
    <property type="match status" value="1"/>
</dbReference>
<dbReference type="InterPro" id="IPR001387">
    <property type="entry name" value="Cro/C1-type_HTH"/>
</dbReference>
<evidence type="ECO:0000256" key="1">
    <source>
        <dbReference type="ARBA" id="ARBA00023125"/>
    </source>
</evidence>
<gene>
    <name evidence="5" type="ORF">NDO55_06685</name>
</gene>
<accession>A0A9X2J4R6</accession>
<dbReference type="EMBL" id="JAMSHT010000001">
    <property type="protein sequence ID" value="MCM8557502.1"/>
    <property type="molecule type" value="Genomic_DNA"/>
</dbReference>
<dbReference type="CDD" id="cd00093">
    <property type="entry name" value="HTH_XRE"/>
    <property type="match status" value="2"/>
</dbReference>
<dbReference type="Gene3D" id="3.10.129.10">
    <property type="entry name" value="Hotdog Thioesterase"/>
    <property type="match status" value="1"/>
</dbReference>
<dbReference type="SUPFAM" id="SSF54637">
    <property type="entry name" value="Thioesterase/thiol ester dehydrase-isomerase"/>
    <property type="match status" value="1"/>
</dbReference>
<comment type="caution">
    <text evidence="5">The sequence shown here is derived from an EMBL/GenBank/DDBJ whole genome shotgun (WGS) entry which is preliminary data.</text>
</comment>
<protein>
    <submittedName>
        <fullName evidence="5">Helix-turn-helix domain-containing protein</fullName>
    </submittedName>
</protein>
<reference evidence="5" key="1">
    <citation type="submission" date="2022-06" db="EMBL/GenBank/DDBJ databases">
        <title>Sphingomicrobium sedimins sp. nov., a marine bacterium isolated from tidal flat.</title>
        <authorList>
            <person name="Kim C.-H."/>
            <person name="Yoo Y."/>
            <person name="Kim J.-J."/>
        </authorList>
    </citation>
    <scope>NUCLEOTIDE SEQUENCE</scope>
    <source>
        <strain evidence="5">GRR-S6-50</strain>
    </source>
</reference>
<dbReference type="InterPro" id="IPR029069">
    <property type="entry name" value="HotDog_dom_sf"/>
</dbReference>
<dbReference type="Pfam" id="PF01381">
    <property type="entry name" value="HTH_3"/>
    <property type="match status" value="1"/>
</dbReference>
<evidence type="ECO:0000259" key="3">
    <source>
        <dbReference type="PROSITE" id="PS50943"/>
    </source>
</evidence>
<dbReference type="AlphaFoldDB" id="A0A9X2J4R6"/>
<dbReference type="GO" id="GO:0005829">
    <property type="term" value="C:cytosol"/>
    <property type="evidence" value="ECO:0007669"/>
    <property type="project" value="TreeGrafter"/>
</dbReference>
<dbReference type="SUPFAM" id="SSF47413">
    <property type="entry name" value="lambda repressor-like DNA-binding domains"/>
    <property type="match status" value="2"/>
</dbReference>
<keyword evidence="2" id="KW-0378">Hydrolase</keyword>